<dbReference type="Gene3D" id="3.90.1590.10">
    <property type="entry name" value="glutathione-dependent formaldehyde- activating enzyme (gfa)"/>
    <property type="match status" value="1"/>
</dbReference>
<dbReference type="InterPro" id="IPR006913">
    <property type="entry name" value="CENP-V/GFA"/>
</dbReference>
<dbReference type="EMBL" id="JARHUD010000002">
    <property type="protein sequence ID" value="MDF2095340.1"/>
    <property type="molecule type" value="Genomic_DNA"/>
</dbReference>
<keyword evidence="7" id="KW-1185">Reference proteome</keyword>
<evidence type="ECO:0000313" key="6">
    <source>
        <dbReference type="EMBL" id="MDF2095340.1"/>
    </source>
</evidence>
<gene>
    <name evidence="6" type="ORF">P2G67_05070</name>
</gene>
<sequence>MTTPSTPSLPLQGGCQCGAVRYELHSWPIKPNVCHCRMCQKAAGAPFMAFAELPLADIVWTRQQPSWFRSSQAAERGFCPACGTSLHFRYVGGDWIDVALASLDRPNAVVPEQQFGCESRLAWLNGLDKLPESTTEANTPADVLATYASRQHPDE</sequence>
<dbReference type="RefSeq" id="WP_275820660.1">
    <property type="nucleotide sequence ID" value="NZ_JARHUD010000002.1"/>
</dbReference>
<evidence type="ECO:0000259" key="5">
    <source>
        <dbReference type="PROSITE" id="PS51891"/>
    </source>
</evidence>
<feature type="domain" description="CENP-V/GFA" evidence="5">
    <location>
        <begin position="11"/>
        <end position="116"/>
    </location>
</feature>
<dbReference type="Pfam" id="PF04828">
    <property type="entry name" value="GFA"/>
    <property type="match status" value="1"/>
</dbReference>
<comment type="caution">
    <text evidence="6">The sequence shown here is derived from an EMBL/GenBank/DDBJ whole genome shotgun (WGS) entry which is preliminary data.</text>
</comment>
<name>A0ABT5YK71_9PROT</name>
<dbReference type="InterPro" id="IPR011057">
    <property type="entry name" value="Mss4-like_sf"/>
</dbReference>
<organism evidence="6 7">
    <name type="scientific">Aquibaculum arenosum</name>
    <dbReference type="NCBI Taxonomy" id="3032591"/>
    <lineage>
        <taxon>Bacteria</taxon>
        <taxon>Pseudomonadati</taxon>
        <taxon>Pseudomonadota</taxon>
        <taxon>Alphaproteobacteria</taxon>
        <taxon>Rhodospirillales</taxon>
        <taxon>Rhodovibrionaceae</taxon>
        <taxon>Aquibaculum</taxon>
    </lineage>
</organism>
<evidence type="ECO:0000256" key="2">
    <source>
        <dbReference type="ARBA" id="ARBA00022723"/>
    </source>
</evidence>
<evidence type="ECO:0000256" key="3">
    <source>
        <dbReference type="ARBA" id="ARBA00022833"/>
    </source>
</evidence>
<keyword evidence="4" id="KW-0456">Lyase</keyword>
<dbReference type="PROSITE" id="PS51891">
    <property type="entry name" value="CENP_V_GFA"/>
    <property type="match status" value="1"/>
</dbReference>
<dbReference type="PANTHER" id="PTHR33337:SF40">
    <property type="entry name" value="CENP-V_GFA DOMAIN-CONTAINING PROTEIN-RELATED"/>
    <property type="match status" value="1"/>
</dbReference>
<dbReference type="SUPFAM" id="SSF51316">
    <property type="entry name" value="Mss4-like"/>
    <property type="match status" value="1"/>
</dbReference>
<dbReference type="PANTHER" id="PTHR33337">
    <property type="entry name" value="GFA DOMAIN-CONTAINING PROTEIN"/>
    <property type="match status" value="1"/>
</dbReference>
<reference evidence="6 7" key="1">
    <citation type="submission" date="2023-03" db="EMBL/GenBank/DDBJ databases">
        <title>Fodinicurvata sp. CAU 1616 isolated from sea sendiment.</title>
        <authorList>
            <person name="Kim W."/>
        </authorList>
    </citation>
    <scope>NUCLEOTIDE SEQUENCE [LARGE SCALE GENOMIC DNA]</scope>
    <source>
        <strain evidence="6 7">CAU 1616</strain>
    </source>
</reference>
<evidence type="ECO:0000313" key="7">
    <source>
        <dbReference type="Proteomes" id="UP001215503"/>
    </source>
</evidence>
<keyword evidence="2" id="KW-0479">Metal-binding</keyword>
<proteinExistence type="inferred from homology"/>
<keyword evidence="3" id="KW-0862">Zinc</keyword>
<accession>A0ABT5YK71</accession>
<dbReference type="Proteomes" id="UP001215503">
    <property type="component" value="Unassembled WGS sequence"/>
</dbReference>
<comment type="similarity">
    <text evidence="1">Belongs to the Gfa family.</text>
</comment>
<evidence type="ECO:0000256" key="4">
    <source>
        <dbReference type="ARBA" id="ARBA00023239"/>
    </source>
</evidence>
<evidence type="ECO:0000256" key="1">
    <source>
        <dbReference type="ARBA" id="ARBA00005495"/>
    </source>
</evidence>
<protein>
    <submittedName>
        <fullName evidence="6">GFA family protein</fullName>
    </submittedName>
</protein>